<feature type="domain" description="Glutamate-ammonia ligase adenylyltransferase repeated" evidence="8">
    <location>
        <begin position="7"/>
        <end position="246"/>
    </location>
</feature>
<name>A0A7C9P6U1_9PROT</name>
<evidence type="ECO:0000256" key="2">
    <source>
        <dbReference type="ARBA" id="ARBA00022695"/>
    </source>
</evidence>
<dbReference type="HAMAP" id="MF_00802">
    <property type="entry name" value="GlnE"/>
    <property type="match status" value="1"/>
</dbReference>
<dbReference type="InterPro" id="IPR043519">
    <property type="entry name" value="NT_sf"/>
</dbReference>
<dbReference type="GO" id="GO:0008882">
    <property type="term" value="F:[glutamate-ammonia-ligase] adenylyltransferase activity"/>
    <property type="evidence" value="ECO:0007669"/>
    <property type="project" value="UniProtKB-UniRule"/>
</dbReference>
<comment type="cofactor">
    <cofactor evidence="7">
        <name>Mg(2+)</name>
        <dbReference type="ChEBI" id="CHEBI:18420"/>
    </cofactor>
</comment>
<keyword evidence="10" id="KW-0436">Ligase</keyword>
<evidence type="ECO:0000259" key="9">
    <source>
        <dbReference type="Pfam" id="PF08335"/>
    </source>
</evidence>
<comment type="similarity">
    <text evidence="7">Belongs to the GlnE family.</text>
</comment>
<evidence type="ECO:0000256" key="7">
    <source>
        <dbReference type="HAMAP-Rule" id="MF_00802"/>
    </source>
</evidence>
<comment type="caution">
    <text evidence="10">The sequence shown here is derived from an EMBL/GenBank/DDBJ whole genome shotgun (WGS) entry which is preliminary data.</text>
</comment>
<keyword evidence="6 7" id="KW-0511">Multifunctional enzyme</keyword>
<organism evidence="10 11">
    <name type="scientific">Sulfuriferula multivorans</name>
    <dbReference type="NCBI Taxonomy" id="1559896"/>
    <lineage>
        <taxon>Bacteria</taxon>
        <taxon>Pseudomonadati</taxon>
        <taxon>Pseudomonadota</taxon>
        <taxon>Betaproteobacteria</taxon>
        <taxon>Nitrosomonadales</taxon>
        <taxon>Sulfuricellaceae</taxon>
        <taxon>Sulfuriferula</taxon>
    </lineage>
</organism>
<dbReference type="GO" id="GO:0047388">
    <property type="term" value="F:[glutamine synthetase]-adenylyl-L-tyrosine phosphorylase activity"/>
    <property type="evidence" value="ECO:0007669"/>
    <property type="project" value="UniProtKB-EC"/>
</dbReference>
<comment type="catalytic activity">
    <reaction evidence="7">
        <text>[glutamine synthetase]-L-tyrosine + ATP = [glutamine synthetase]-O(4)-(5'-adenylyl)-L-tyrosine + diphosphate</text>
        <dbReference type="Rhea" id="RHEA:18589"/>
        <dbReference type="Rhea" id="RHEA-COMP:10660"/>
        <dbReference type="Rhea" id="RHEA-COMP:10661"/>
        <dbReference type="ChEBI" id="CHEBI:30616"/>
        <dbReference type="ChEBI" id="CHEBI:33019"/>
        <dbReference type="ChEBI" id="CHEBI:46858"/>
        <dbReference type="ChEBI" id="CHEBI:83624"/>
        <dbReference type="EC" id="2.7.7.42"/>
    </reaction>
</comment>
<dbReference type="Gene3D" id="3.30.460.10">
    <property type="entry name" value="Beta Polymerase, domain 2"/>
    <property type="match status" value="2"/>
</dbReference>
<evidence type="ECO:0000256" key="4">
    <source>
        <dbReference type="ARBA" id="ARBA00022840"/>
    </source>
</evidence>
<dbReference type="Pfam" id="PF08335">
    <property type="entry name" value="GlnD_UR_UTase"/>
    <property type="match status" value="2"/>
</dbReference>
<dbReference type="GO" id="GO:0000287">
    <property type="term" value="F:magnesium ion binding"/>
    <property type="evidence" value="ECO:0007669"/>
    <property type="project" value="UniProtKB-UniRule"/>
</dbReference>
<proteinExistence type="inferred from homology"/>
<dbReference type="EC" id="2.7.7.89" evidence="7"/>
<keyword evidence="3 7" id="KW-0547">Nucleotide-binding</keyword>
<dbReference type="CDD" id="cd05401">
    <property type="entry name" value="NT_GlnE_GlnD_like"/>
    <property type="match status" value="2"/>
</dbReference>
<evidence type="ECO:0000313" key="11">
    <source>
        <dbReference type="Proteomes" id="UP000483432"/>
    </source>
</evidence>
<dbReference type="Pfam" id="PF03710">
    <property type="entry name" value="GlnE"/>
    <property type="match status" value="2"/>
</dbReference>
<dbReference type="PANTHER" id="PTHR30621:SF0">
    <property type="entry name" value="BIFUNCTIONAL GLUTAMINE SYNTHETASE ADENYLYLTRANSFERASE_ADENYLYL-REMOVING ENZYME"/>
    <property type="match status" value="1"/>
</dbReference>
<evidence type="ECO:0000313" key="10">
    <source>
        <dbReference type="EMBL" id="NDP47327.1"/>
    </source>
</evidence>
<gene>
    <name evidence="7 10" type="primary">glnE</name>
    <name evidence="10" type="ORF">GZ085_02845</name>
</gene>
<keyword evidence="5 7" id="KW-0460">Magnesium</keyword>
<dbReference type="FunFam" id="1.20.120.330:FF:000005">
    <property type="entry name" value="Bifunctional glutamine synthetase adenylyltransferase/adenylyl-removing enzyme"/>
    <property type="match status" value="1"/>
</dbReference>
<dbReference type="GO" id="GO:0016874">
    <property type="term" value="F:ligase activity"/>
    <property type="evidence" value="ECO:0007669"/>
    <property type="project" value="UniProtKB-KW"/>
</dbReference>
<dbReference type="InterPro" id="IPR013546">
    <property type="entry name" value="PII_UdlTrfase/GS_AdlTrfase"/>
</dbReference>
<dbReference type="Gene3D" id="1.20.120.1510">
    <property type="match status" value="1"/>
</dbReference>
<dbReference type="GO" id="GO:0005829">
    <property type="term" value="C:cytosol"/>
    <property type="evidence" value="ECO:0007669"/>
    <property type="project" value="TreeGrafter"/>
</dbReference>
<reference evidence="10 11" key="1">
    <citation type="submission" date="2019-09" db="EMBL/GenBank/DDBJ databases">
        <title>H2 Metabolism Revealed by Metagenomic Analysis in Subglacial Sediment of East Antarctica.</title>
        <authorList>
            <person name="Yang Z."/>
            <person name="Zhang Y."/>
            <person name="Lv Y."/>
            <person name="Yan W."/>
            <person name="Xiao X."/>
            <person name="Sun B."/>
            <person name="Ma H."/>
        </authorList>
    </citation>
    <scope>NUCLEOTIDE SEQUENCE [LARGE SCALE GENOMIC DNA]</scope>
    <source>
        <strain evidence="10">Bin2_2</strain>
    </source>
</reference>
<feature type="domain" description="Glutamate-ammonia ligase adenylyltransferase repeated" evidence="8">
    <location>
        <begin position="520"/>
        <end position="754"/>
    </location>
</feature>
<dbReference type="EMBL" id="JAAFGW010000024">
    <property type="protein sequence ID" value="NDP47327.1"/>
    <property type="molecule type" value="Genomic_DNA"/>
</dbReference>
<dbReference type="InterPro" id="IPR023057">
    <property type="entry name" value="GlnE"/>
</dbReference>
<accession>A0A7C9P6U1</accession>
<dbReference type="Proteomes" id="UP000483432">
    <property type="component" value="Unassembled WGS sequence"/>
</dbReference>
<feature type="region of interest" description="Adenylyl transferase" evidence="7">
    <location>
        <begin position="423"/>
        <end position="898"/>
    </location>
</feature>
<dbReference type="SUPFAM" id="SSF81593">
    <property type="entry name" value="Nucleotidyltransferase substrate binding subunit/domain"/>
    <property type="match status" value="2"/>
</dbReference>
<comment type="function">
    <text evidence="7">Involved in the regulation of glutamine synthetase GlnA, a key enzyme in the process to assimilate ammonia. When cellular nitrogen levels are high, the C-terminal adenylyl transferase (AT) inactivates GlnA by covalent transfer of an adenylyl group from ATP to specific tyrosine residue of GlnA, thus reducing its activity. Conversely, when nitrogen levels are low, the N-terminal adenylyl removase (AR) activates GlnA by removing the adenylyl group by phosphorolysis, increasing its activity. The regulatory region of GlnE binds the signal transduction protein PII (GlnB) which indicates the nitrogen status of the cell.</text>
</comment>
<dbReference type="InterPro" id="IPR005190">
    <property type="entry name" value="GlnE_rpt_dom"/>
</dbReference>
<dbReference type="SUPFAM" id="SSF81301">
    <property type="entry name" value="Nucleotidyltransferase"/>
    <property type="match status" value="2"/>
</dbReference>
<dbReference type="FunFam" id="3.30.460.10:FF:000009">
    <property type="entry name" value="Bifunctional glutamine synthetase adenylyltransferase/adenylyl-removing enzyme"/>
    <property type="match status" value="1"/>
</dbReference>
<evidence type="ECO:0000256" key="1">
    <source>
        <dbReference type="ARBA" id="ARBA00022679"/>
    </source>
</evidence>
<dbReference type="Gene3D" id="1.20.120.330">
    <property type="entry name" value="Nucleotidyltransferases domain 2"/>
    <property type="match status" value="2"/>
</dbReference>
<feature type="region of interest" description="Adenylyl removase" evidence="7">
    <location>
        <begin position="1"/>
        <end position="414"/>
    </location>
</feature>
<keyword evidence="1 7" id="KW-0808">Transferase</keyword>
<dbReference type="GO" id="GO:0005524">
    <property type="term" value="F:ATP binding"/>
    <property type="evidence" value="ECO:0007669"/>
    <property type="project" value="UniProtKB-UniRule"/>
</dbReference>
<comment type="catalytic activity">
    <reaction evidence="7">
        <text>[glutamine synthetase]-O(4)-(5'-adenylyl)-L-tyrosine + phosphate = [glutamine synthetase]-L-tyrosine + ADP</text>
        <dbReference type="Rhea" id="RHEA:43716"/>
        <dbReference type="Rhea" id="RHEA-COMP:10660"/>
        <dbReference type="Rhea" id="RHEA-COMP:10661"/>
        <dbReference type="ChEBI" id="CHEBI:43474"/>
        <dbReference type="ChEBI" id="CHEBI:46858"/>
        <dbReference type="ChEBI" id="CHEBI:83624"/>
        <dbReference type="ChEBI" id="CHEBI:456216"/>
        <dbReference type="EC" id="2.7.7.89"/>
    </reaction>
</comment>
<dbReference type="PANTHER" id="PTHR30621">
    <property type="entry name" value="GLUTAMINE SYNTHETASE ADENYLYLTRANSFERASE"/>
    <property type="match status" value="1"/>
</dbReference>
<protein>
    <recommendedName>
        <fullName evidence="7">Bifunctional glutamine synthetase adenylyltransferase/adenylyl-removing enzyme</fullName>
    </recommendedName>
    <alternativeName>
        <fullName evidence="7">ATP:glutamine synthetase adenylyltransferase</fullName>
    </alternativeName>
    <alternativeName>
        <fullName evidence="7">ATase</fullName>
    </alternativeName>
    <domain>
        <recommendedName>
            <fullName evidence="7">Glutamine synthetase adenylyl-L-tyrosine phosphorylase</fullName>
            <ecNumber evidence="7">2.7.7.89</ecNumber>
        </recommendedName>
        <alternativeName>
            <fullName evidence="7">Adenylyl removase</fullName>
            <shortName evidence="7">AR</shortName>
            <shortName evidence="7">AT-N</shortName>
        </alternativeName>
    </domain>
    <domain>
        <recommendedName>
            <fullName evidence="7">Glutamine synthetase adenylyl transferase</fullName>
            <ecNumber evidence="7">2.7.7.42</ecNumber>
        </recommendedName>
        <alternativeName>
            <fullName evidence="7">Adenylyl transferase</fullName>
            <shortName evidence="7">AT</shortName>
            <shortName evidence="7">AT-C</shortName>
        </alternativeName>
    </domain>
</protein>
<evidence type="ECO:0000256" key="6">
    <source>
        <dbReference type="ARBA" id="ARBA00023268"/>
    </source>
</evidence>
<keyword evidence="4 7" id="KW-0067">ATP-binding</keyword>
<feature type="domain" description="PII-uridylyltransferase/Glutamine-synthetase adenylyltransferase" evidence="9">
    <location>
        <begin position="787"/>
        <end position="865"/>
    </location>
</feature>
<evidence type="ECO:0000256" key="3">
    <source>
        <dbReference type="ARBA" id="ARBA00022741"/>
    </source>
</evidence>
<evidence type="ECO:0000256" key="5">
    <source>
        <dbReference type="ARBA" id="ARBA00022842"/>
    </source>
</evidence>
<dbReference type="EC" id="2.7.7.42" evidence="7"/>
<keyword evidence="2 7" id="KW-0548">Nucleotidyltransferase</keyword>
<evidence type="ECO:0000259" key="8">
    <source>
        <dbReference type="Pfam" id="PF03710"/>
    </source>
</evidence>
<sequence length="898" mass="100383">MTHPALERVARCSRFGQRMLTAQPLLAEAVEGELDHAVSREVMQAFLAEPACADEAALNQRLRQLRQRVWLITTARDLASTADLAEVTAAYSNLAEVCIAAALDFHHAQLAERHGTPRDEHGNPQQMVVVGMGKLGGGELNVSSDIDLIYLYPEEGDTASDDPETKIRSISNHEFFIRVGRKLAASISENTADGYVFRVDLRLRPWGESGPFAMGFAMLEDYLMAQGRPWERYAWIKARPLTGNQHDALAAIVRPFVFRKYLDFGAFAAIRDLHVQIRREVARREMAHNIKLGPGGIREIEFTAQVFQLIRGGQIPALQQRPTLTVLGELVDSGLMMADAQQELAAAYDFLRRLEHRIQYLDDAQTQLLPDDAESQTMLADAMNLPDYATLIAELDVHRNKVTRHFDQMFAAPQTDQDSHPLTVIFSGTEDMDTLHALLEETGYADPARVLATLDALRDNTARLSESTQLRLHALLPPALEIIGGQADPAATLERFAALIQAIARRSTYLALLAEYPAALQQLVRLLAASPWAAEMLTRQPQLMDELIAPQHLLRVPDWKRRAAQLHDELDAHLGDTEAQMDALRRFKQVQTLRLLAQDVAGQLTVEILSDHLSQLADLLLAETLERCWAGLKTRHRDTPRFAIIGYGKLGGKELGYVSDIDIVFLYDDDNEHAQPTYARLAQRINTWLGTLTPAGIVYETDLRLRPDGASGLLVSSTEAFRDYQLNHAWVWEHQALSRARFVCGDAQIGETFEALRCEVLHQPRDAAKLREDVLTMREKMHAGHVNNTPLFDLKHDRGGIVDVEFCVQYLVLQDSRTHPEMAQNLGNIKLLHRAGAAGLIPVEMATAAADAYRELRRQQHAIKLSGAEYARVPSAAMESVREAVRTLWQHVMANESS</sequence>
<dbReference type="NCBIfam" id="NF008292">
    <property type="entry name" value="PRK11072.1"/>
    <property type="match status" value="1"/>
</dbReference>
<feature type="domain" description="PII-uridylyltransferase/Glutamine-synthetase adenylyltransferase" evidence="9">
    <location>
        <begin position="273"/>
        <end position="410"/>
    </location>
</feature>
<dbReference type="AlphaFoldDB" id="A0A7C9P6U1"/>
<dbReference type="GO" id="GO:0000820">
    <property type="term" value="P:regulation of glutamine family amino acid metabolic process"/>
    <property type="evidence" value="ECO:0007669"/>
    <property type="project" value="UniProtKB-UniRule"/>
</dbReference>